<evidence type="ECO:0000313" key="2">
    <source>
        <dbReference type="EMBL" id="NMP22066.1"/>
    </source>
</evidence>
<dbReference type="SUPFAM" id="SSF53720">
    <property type="entry name" value="ALDH-like"/>
    <property type="match status" value="1"/>
</dbReference>
<dbReference type="Gene3D" id="3.40.309.10">
    <property type="entry name" value="Aldehyde Dehydrogenase, Chain A, domain 2"/>
    <property type="match status" value="1"/>
</dbReference>
<reference evidence="2 3" key="1">
    <citation type="submission" date="2020-04" db="EMBL/GenBank/DDBJ databases">
        <authorList>
            <person name="Zhang R."/>
            <person name="Schippers A."/>
        </authorList>
    </citation>
    <scope>NUCLEOTIDE SEQUENCE [LARGE SCALE GENOMIC DNA]</scope>
    <source>
        <strain evidence="2 3">DSM 109850</strain>
    </source>
</reference>
<evidence type="ECO:0000259" key="1">
    <source>
        <dbReference type="Pfam" id="PF00171"/>
    </source>
</evidence>
<dbReference type="InterPro" id="IPR016163">
    <property type="entry name" value="Ald_DH_C"/>
</dbReference>
<name>A0A7Y0Q2M8_9FIRM</name>
<dbReference type="GO" id="GO:0016620">
    <property type="term" value="F:oxidoreductase activity, acting on the aldehyde or oxo group of donors, NAD or NADP as acceptor"/>
    <property type="evidence" value="ECO:0007669"/>
    <property type="project" value="InterPro"/>
</dbReference>
<dbReference type="InterPro" id="IPR015590">
    <property type="entry name" value="Aldehyde_DH_dom"/>
</dbReference>
<proteinExistence type="predicted"/>
<dbReference type="InterPro" id="IPR016161">
    <property type="entry name" value="Ald_DH/histidinol_DH"/>
</dbReference>
<dbReference type="Pfam" id="PF00171">
    <property type="entry name" value="Aldedh"/>
    <property type="match status" value="1"/>
</dbReference>
<dbReference type="AlphaFoldDB" id="A0A7Y0Q2M8"/>
<dbReference type="EMBL" id="JABBVZ010000016">
    <property type="protein sequence ID" value="NMP22066.1"/>
    <property type="molecule type" value="Genomic_DNA"/>
</dbReference>
<evidence type="ECO:0000313" key="3">
    <source>
        <dbReference type="Proteomes" id="UP000533476"/>
    </source>
</evidence>
<keyword evidence="3" id="KW-1185">Reference proteome</keyword>
<organism evidence="2 3">
    <name type="scientific">Sulfobacillus harzensis</name>
    <dbReference type="NCBI Taxonomy" id="2729629"/>
    <lineage>
        <taxon>Bacteria</taxon>
        <taxon>Bacillati</taxon>
        <taxon>Bacillota</taxon>
        <taxon>Clostridia</taxon>
        <taxon>Eubacteriales</taxon>
        <taxon>Clostridiales Family XVII. Incertae Sedis</taxon>
        <taxon>Sulfobacillus</taxon>
    </lineage>
</organism>
<comment type="caution">
    <text evidence="2">The sequence shown here is derived from an EMBL/GenBank/DDBJ whole genome shotgun (WGS) entry which is preliminary data.</text>
</comment>
<feature type="domain" description="Aldehyde dehydrogenase" evidence="1">
    <location>
        <begin position="32"/>
        <end position="94"/>
    </location>
</feature>
<dbReference type="Proteomes" id="UP000533476">
    <property type="component" value="Unassembled WGS sequence"/>
</dbReference>
<protein>
    <submittedName>
        <fullName evidence="2">Aldehyde dehydrogenase family protein</fullName>
    </submittedName>
</protein>
<sequence>MINGELVKTQKQHPRRIPPTLGNCRVCARQPLTSSVWGQTDHAIRVSRRVEEGTTMINTAAVQGLDVSFPLGGVKQCGSGRHYGAEGLMGYVETPVINVSKMLDLP</sequence>
<accession>A0A7Y0Q2M8</accession>
<gene>
    <name evidence="2" type="ORF">HIJ39_06850</name>
</gene>